<protein>
    <submittedName>
        <fullName evidence="1">Uncharacterized protein</fullName>
    </submittedName>
</protein>
<dbReference type="AlphaFoldDB" id="A0A178YP28"/>
<dbReference type="EMBL" id="LPUX01000013">
    <property type="protein sequence ID" value="OAP49177.1"/>
    <property type="molecule type" value="Genomic_DNA"/>
</dbReference>
<dbReference type="STRING" id="1472378.AU381_26960"/>
<evidence type="ECO:0000313" key="2">
    <source>
        <dbReference type="Proteomes" id="UP000094025"/>
    </source>
</evidence>
<keyword evidence="2" id="KW-1185">Reference proteome</keyword>
<accession>A0A178YP28</accession>
<organism evidence="1 2">
    <name type="scientific">Sinorhizobium glycinis</name>
    <dbReference type="NCBI Taxonomy" id="1472378"/>
    <lineage>
        <taxon>Bacteria</taxon>
        <taxon>Pseudomonadati</taxon>
        <taxon>Pseudomonadota</taxon>
        <taxon>Alphaproteobacteria</taxon>
        <taxon>Hyphomicrobiales</taxon>
        <taxon>Rhizobiaceae</taxon>
        <taxon>Sinorhizobium/Ensifer group</taxon>
        <taxon>Sinorhizobium</taxon>
    </lineage>
</organism>
<sequence>MTGWLLLAVSKETLRQWMMEAGIWVLRRERKKRVFQPRGRRDCFGELIQIDGSPGTDKKSIVLPILSTAR</sequence>
<gene>
    <name evidence="1" type="ORF">AU381_26960</name>
</gene>
<name>A0A178YP28_9HYPH</name>
<comment type="caution">
    <text evidence="1">The sequence shown here is derived from an EMBL/GenBank/DDBJ whole genome shotgun (WGS) entry which is preliminary data.</text>
</comment>
<proteinExistence type="predicted"/>
<dbReference type="Proteomes" id="UP000094025">
    <property type="component" value="Unassembled WGS sequence"/>
</dbReference>
<evidence type="ECO:0000313" key="1">
    <source>
        <dbReference type="EMBL" id="OAP49177.1"/>
    </source>
</evidence>
<reference evidence="1 2" key="1">
    <citation type="journal article" date="2016" name="Int. J. Syst. Evol. Microbiol.">
        <title>Ensifer glycinis sp. nov., an novel rhizobial species associated with Glycine spp.</title>
        <authorList>
            <person name="Yan H."/>
            <person name="Yan J."/>
            <person name="Sui X.H."/>
            <person name="Wang E.T."/>
            <person name="Chen W.X."/>
            <person name="Zhang X.X."/>
            <person name="Chen W.F."/>
        </authorList>
    </citation>
    <scope>NUCLEOTIDE SEQUENCE [LARGE SCALE GENOMIC DNA]</scope>
    <source>
        <strain evidence="1 2">CCBAU 23380</strain>
    </source>
</reference>